<protein>
    <submittedName>
        <fullName evidence="3">DUF4440 domain-containing protein</fullName>
    </submittedName>
</protein>
<dbReference type="PANTHER" id="PTHR34957">
    <property type="entry name" value="NUCLEAR TRANSPORT FACTOR 2 (NTF2) FAMILY PROTEIN"/>
    <property type="match status" value="1"/>
</dbReference>
<dbReference type="InterPro" id="IPR037401">
    <property type="entry name" value="SnoaL-like"/>
</dbReference>
<feature type="compositionally biased region" description="Gly residues" evidence="1">
    <location>
        <begin position="16"/>
        <end position="32"/>
    </location>
</feature>
<dbReference type="Gene3D" id="3.10.450.50">
    <property type="match status" value="1"/>
</dbReference>
<dbReference type="Pfam" id="PF13474">
    <property type="entry name" value="SnoaL_3"/>
    <property type="match status" value="1"/>
</dbReference>
<dbReference type="EMBL" id="QVIG01000001">
    <property type="protein sequence ID" value="RGD60872.1"/>
    <property type="molecule type" value="Genomic_DNA"/>
</dbReference>
<dbReference type="InterPro" id="IPR032710">
    <property type="entry name" value="NTF2-like_dom_sf"/>
</dbReference>
<feature type="region of interest" description="Disordered" evidence="1">
    <location>
        <begin position="1"/>
        <end position="32"/>
    </location>
</feature>
<dbReference type="SUPFAM" id="SSF54427">
    <property type="entry name" value="NTF2-like"/>
    <property type="match status" value="1"/>
</dbReference>
<name>A0A372ZZJ3_9ACTN</name>
<organism evidence="3 4">
    <name type="scientific">Kitasatospora xanthocidica</name>
    <dbReference type="NCBI Taxonomy" id="83382"/>
    <lineage>
        <taxon>Bacteria</taxon>
        <taxon>Bacillati</taxon>
        <taxon>Actinomycetota</taxon>
        <taxon>Actinomycetes</taxon>
        <taxon>Kitasatosporales</taxon>
        <taxon>Streptomycetaceae</taxon>
        <taxon>Kitasatospora</taxon>
    </lineage>
</organism>
<keyword evidence="4" id="KW-1185">Reference proteome</keyword>
<feature type="domain" description="SnoaL-like" evidence="2">
    <location>
        <begin position="43"/>
        <end position="175"/>
    </location>
</feature>
<evidence type="ECO:0000256" key="1">
    <source>
        <dbReference type="SAM" id="MobiDB-lite"/>
    </source>
</evidence>
<accession>A0A372ZZJ3</accession>
<comment type="caution">
    <text evidence="3">The sequence shown here is derived from an EMBL/GenBank/DDBJ whole genome shotgun (WGS) entry which is preliminary data.</text>
</comment>
<evidence type="ECO:0000259" key="2">
    <source>
        <dbReference type="Pfam" id="PF13474"/>
    </source>
</evidence>
<gene>
    <name evidence="3" type="ORF">DR950_26665</name>
</gene>
<sequence>MPSGWSRPGSTRRGWGEGGSVTGDGRLSGGTAGRAREADLEAVLAANQGLYEALERGDLEAVEDAWLGAADADDKGGVVCVHPGWPVLRGRAQVTRSYMLIMMNTEYIQFFLTDVEAEVHGDVALVTCTENILSGGESEEEGELGPLVGGKVVSTNLFRRTPAGWKLWSHHGSPVLTSGDDDEES</sequence>
<dbReference type="PANTHER" id="PTHR34957:SF1">
    <property type="entry name" value="NUCLEAR TRANSPORT FACTOR 2 (NTF2) FAMILY PROTEIN"/>
    <property type="match status" value="1"/>
</dbReference>
<proteinExistence type="predicted"/>
<dbReference type="AlphaFoldDB" id="A0A372ZZJ3"/>
<reference evidence="3 4" key="1">
    <citation type="submission" date="2018-08" db="EMBL/GenBank/DDBJ databases">
        <title>Diversity &amp; Physiological Properties of Lignin-Decomposing Actinobacteria from Soil.</title>
        <authorList>
            <person name="Roh S.G."/>
            <person name="Kim S.B."/>
        </authorList>
    </citation>
    <scope>NUCLEOTIDE SEQUENCE [LARGE SCALE GENOMIC DNA]</scope>
    <source>
        <strain evidence="3 4">MMS17-GH009</strain>
    </source>
</reference>
<evidence type="ECO:0000313" key="4">
    <source>
        <dbReference type="Proteomes" id="UP000263377"/>
    </source>
</evidence>
<dbReference type="Proteomes" id="UP000263377">
    <property type="component" value="Unassembled WGS sequence"/>
</dbReference>
<evidence type="ECO:0000313" key="3">
    <source>
        <dbReference type="EMBL" id="RGD60872.1"/>
    </source>
</evidence>